<sequence length="197" mass="22673">MLSETFDYPDAELLLLLQQGQEQAFAAVFRRYHVELFRFALKYVQLPALAEDLVQDVLLYLWERRRELAITASLKSYLYAAVKHRALDYLKSQYARQVPESELPEYLATPTQADTHLQAQELTEAIGQAVDELPEKCRLIFRLSRNAELSYQEIATQLGLSVKTVEAQMGIALRKLRTRLQGYEMLIIWGLIVPLLG</sequence>
<dbReference type="InterPro" id="IPR013324">
    <property type="entry name" value="RNA_pol_sigma_r3/r4-like"/>
</dbReference>
<dbReference type="InterPro" id="IPR007627">
    <property type="entry name" value="RNA_pol_sigma70_r2"/>
</dbReference>
<feature type="domain" description="RNA polymerase sigma factor 70 region 4 type 2" evidence="6">
    <location>
        <begin position="124"/>
        <end position="176"/>
    </location>
</feature>
<keyword evidence="3" id="KW-0731">Sigma factor</keyword>
<dbReference type="PANTHER" id="PTHR43133">
    <property type="entry name" value="RNA POLYMERASE ECF-TYPE SIGMA FACTO"/>
    <property type="match status" value="1"/>
</dbReference>
<dbReference type="GO" id="GO:0016987">
    <property type="term" value="F:sigma factor activity"/>
    <property type="evidence" value="ECO:0007669"/>
    <property type="project" value="UniProtKB-KW"/>
</dbReference>
<dbReference type="OrthoDB" id="1524077at2"/>
<dbReference type="InterPro" id="IPR014284">
    <property type="entry name" value="RNA_pol_sigma-70_dom"/>
</dbReference>
<dbReference type="InterPro" id="IPR013249">
    <property type="entry name" value="RNA_pol_sigma70_r4_t2"/>
</dbReference>
<dbReference type="GO" id="GO:0006352">
    <property type="term" value="P:DNA-templated transcription initiation"/>
    <property type="evidence" value="ECO:0007669"/>
    <property type="project" value="InterPro"/>
</dbReference>
<dbReference type="GO" id="GO:0003677">
    <property type="term" value="F:DNA binding"/>
    <property type="evidence" value="ECO:0007669"/>
    <property type="project" value="InterPro"/>
</dbReference>
<evidence type="ECO:0000313" key="7">
    <source>
        <dbReference type="EMBL" id="SFP94173.1"/>
    </source>
</evidence>
<dbReference type="AlphaFoldDB" id="A0A1I5UFW6"/>
<accession>A0A1I5UFW6</accession>
<proteinExistence type="inferred from homology"/>
<dbReference type="STRING" id="1227077.SAMN04515668_0906"/>
<evidence type="ECO:0000313" key="8">
    <source>
        <dbReference type="Proteomes" id="UP000199029"/>
    </source>
</evidence>
<dbReference type="SUPFAM" id="SSF88659">
    <property type="entry name" value="Sigma3 and sigma4 domains of RNA polymerase sigma factors"/>
    <property type="match status" value="1"/>
</dbReference>
<dbReference type="InterPro" id="IPR039425">
    <property type="entry name" value="RNA_pol_sigma-70-like"/>
</dbReference>
<dbReference type="PANTHER" id="PTHR43133:SF46">
    <property type="entry name" value="RNA POLYMERASE SIGMA-70 FACTOR ECF SUBFAMILY"/>
    <property type="match status" value="1"/>
</dbReference>
<dbReference type="Pfam" id="PF08281">
    <property type="entry name" value="Sigma70_r4_2"/>
    <property type="match status" value="1"/>
</dbReference>
<organism evidence="7 8">
    <name type="scientific">Hymenobacter arizonensis</name>
    <name type="common">Siccationidurans arizonensis</name>
    <dbReference type="NCBI Taxonomy" id="1227077"/>
    <lineage>
        <taxon>Bacteria</taxon>
        <taxon>Pseudomonadati</taxon>
        <taxon>Bacteroidota</taxon>
        <taxon>Cytophagia</taxon>
        <taxon>Cytophagales</taxon>
        <taxon>Hymenobacteraceae</taxon>
        <taxon>Hymenobacter</taxon>
    </lineage>
</organism>
<dbReference type="Gene3D" id="1.10.10.10">
    <property type="entry name" value="Winged helix-like DNA-binding domain superfamily/Winged helix DNA-binding domain"/>
    <property type="match status" value="1"/>
</dbReference>
<keyword evidence="8" id="KW-1185">Reference proteome</keyword>
<dbReference type="InterPro" id="IPR013325">
    <property type="entry name" value="RNA_pol_sigma_r2"/>
</dbReference>
<keyword evidence="2" id="KW-0805">Transcription regulation</keyword>
<dbReference type="InterPro" id="IPR036388">
    <property type="entry name" value="WH-like_DNA-bd_sf"/>
</dbReference>
<reference evidence="8" key="1">
    <citation type="submission" date="2016-10" db="EMBL/GenBank/DDBJ databases">
        <authorList>
            <person name="Varghese N."/>
            <person name="Submissions S."/>
        </authorList>
    </citation>
    <scope>NUCLEOTIDE SEQUENCE [LARGE SCALE GENOMIC DNA]</scope>
    <source>
        <strain evidence="8">OR362-8,ATCC BAA-1266,JCM 13504</strain>
    </source>
</reference>
<evidence type="ECO:0000259" key="5">
    <source>
        <dbReference type="Pfam" id="PF04542"/>
    </source>
</evidence>
<dbReference type="NCBIfam" id="TIGR02985">
    <property type="entry name" value="Sig70_bacteroi1"/>
    <property type="match status" value="1"/>
</dbReference>
<dbReference type="EMBL" id="FOXS01000001">
    <property type="protein sequence ID" value="SFP94173.1"/>
    <property type="molecule type" value="Genomic_DNA"/>
</dbReference>
<name>A0A1I5UFW6_HYMAR</name>
<evidence type="ECO:0000256" key="4">
    <source>
        <dbReference type="ARBA" id="ARBA00023163"/>
    </source>
</evidence>
<gene>
    <name evidence="7" type="ORF">SAMN04515668_0906</name>
</gene>
<evidence type="ECO:0000256" key="1">
    <source>
        <dbReference type="ARBA" id="ARBA00010641"/>
    </source>
</evidence>
<dbReference type="RefSeq" id="WP_092669360.1">
    <property type="nucleotide sequence ID" value="NZ_FOXS01000001.1"/>
</dbReference>
<dbReference type="InterPro" id="IPR014327">
    <property type="entry name" value="RNA_pol_sigma70_bacteroid"/>
</dbReference>
<keyword evidence="4" id="KW-0804">Transcription</keyword>
<feature type="domain" description="RNA polymerase sigma-70 region 2" evidence="5">
    <location>
        <begin position="29"/>
        <end position="93"/>
    </location>
</feature>
<dbReference type="Proteomes" id="UP000199029">
    <property type="component" value="Unassembled WGS sequence"/>
</dbReference>
<evidence type="ECO:0000256" key="3">
    <source>
        <dbReference type="ARBA" id="ARBA00023082"/>
    </source>
</evidence>
<comment type="similarity">
    <text evidence="1">Belongs to the sigma-70 factor family. ECF subfamily.</text>
</comment>
<dbReference type="Gene3D" id="1.10.1740.10">
    <property type="match status" value="1"/>
</dbReference>
<dbReference type="Pfam" id="PF04542">
    <property type="entry name" value="Sigma70_r2"/>
    <property type="match status" value="1"/>
</dbReference>
<evidence type="ECO:0000256" key="2">
    <source>
        <dbReference type="ARBA" id="ARBA00023015"/>
    </source>
</evidence>
<protein>
    <submittedName>
        <fullName evidence="7">RNA polymerase sigma-70 factor, ECF subfamily</fullName>
    </submittedName>
</protein>
<dbReference type="SUPFAM" id="SSF88946">
    <property type="entry name" value="Sigma2 domain of RNA polymerase sigma factors"/>
    <property type="match status" value="1"/>
</dbReference>
<evidence type="ECO:0000259" key="6">
    <source>
        <dbReference type="Pfam" id="PF08281"/>
    </source>
</evidence>
<dbReference type="NCBIfam" id="TIGR02937">
    <property type="entry name" value="sigma70-ECF"/>
    <property type="match status" value="1"/>
</dbReference>